<dbReference type="GO" id="GO:0042254">
    <property type="term" value="P:ribosome biogenesis"/>
    <property type="evidence" value="ECO:0007669"/>
    <property type="project" value="UniProtKB-KW"/>
</dbReference>
<feature type="domain" description="G" evidence="8">
    <location>
        <begin position="362"/>
        <end position="485"/>
    </location>
</feature>
<dbReference type="NCBIfam" id="TIGR03594">
    <property type="entry name" value="GTPase_EngA"/>
    <property type="match status" value="1"/>
</dbReference>
<dbReference type="Pfam" id="PF01926">
    <property type="entry name" value="MMR_HSR1"/>
    <property type="match status" value="2"/>
</dbReference>
<keyword evidence="11" id="KW-1185">Reference proteome</keyword>
<organism evidence="10 11">
    <name type="scientific">Riccia fluitans</name>
    <dbReference type="NCBI Taxonomy" id="41844"/>
    <lineage>
        <taxon>Eukaryota</taxon>
        <taxon>Viridiplantae</taxon>
        <taxon>Streptophyta</taxon>
        <taxon>Embryophyta</taxon>
        <taxon>Marchantiophyta</taxon>
        <taxon>Marchantiopsida</taxon>
        <taxon>Marchantiidae</taxon>
        <taxon>Marchantiales</taxon>
        <taxon>Ricciaceae</taxon>
        <taxon>Riccia</taxon>
    </lineage>
</organism>
<evidence type="ECO:0000256" key="5">
    <source>
        <dbReference type="ARBA" id="ARBA00022741"/>
    </source>
</evidence>
<evidence type="ECO:0000313" key="10">
    <source>
        <dbReference type="EMBL" id="KAL2633121.1"/>
    </source>
</evidence>
<dbReference type="Proteomes" id="UP001605036">
    <property type="component" value="Unassembled WGS sequence"/>
</dbReference>
<evidence type="ECO:0000259" key="9">
    <source>
        <dbReference type="Pfam" id="PF14714"/>
    </source>
</evidence>
<dbReference type="Gene3D" id="3.40.50.300">
    <property type="entry name" value="P-loop containing nucleotide triphosphate hydrolases"/>
    <property type="match status" value="2"/>
</dbReference>
<keyword evidence="3" id="KW-0690">Ribosome biogenesis</keyword>
<dbReference type="PANTHER" id="PTHR43834">
    <property type="entry name" value="GTPASE DER"/>
    <property type="match status" value="1"/>
</dbReference>
<dbReference type="InterPro" id="IPR006073">
    <property type="entry name" value="GTP-bd"/>
</dbReference>
<dbReference type="InterPro" id="IPR016484">
    <property type="entry name" value="GTPase_Der"/>
</dbReference>
<proteinExistence type="inferred from homology"/>
<feature type="domain" description="G" evidence="8">
    <location>
        <begin position="158"/>
        <end position="279"/>
    </location>
</feature>
<accession>A0ABD1YQS1</accession>
<dbReference type="Gene3D" id="3.30.300.20">
    <property type="match status" value="1"/>
</dbReference>
<dbReference type="InterPro" id="IPR032859">
    <property type="entry name" value="KH_dom-like"/>
</dbReference>
<dbReference type="AlphaFoldDB" id="A0ABD1YQS1"/>
<comment type="caution">
    <text evidence="10">The sequence shown here is derived from an EMBL/GenBank/DDBJ whole genome shotgun (WGS) entry which is preliminary data.</text>
</comment>
<feature type="domain" description="GTPase Der C-terminal KH-domain-like" evidence="9">
    <location>
        <begin position="549"/>
        <end position="630"/>
    </location>
</feature>
<reference evidence="10 11" key="1">
    <citation type="submission" date="2024-09" db="EMBL/GenBank/DDBJ databases">
        <title>Chromosome-scale assembly of Riccia fluitans.</title>
        <authorList>
            <person name="Paukszto L."/>
            <person name="Sawicki J."/>
            <person name="Karawczyk K."/>
            <person name="Piernik-Szablinska J."/>
            <person name="Szczecinska M."/>
            <person name="Mazdziarz M."/>
        </authorList>
    </citation>
    <scope>NUCLEOTIDE SEQUENCE [LARGE SCALE GENOMIC DNA]</scope>
    <source>
        <strain evidence="10">Rf_01</strain>
        <tissue evidence="10">Aerial parts of the thallus</tissue>
    </source>
</reference>
<dbReference type="GO" id="GO:0005525">
    <property type="term" value="F:GTP binding"/>
    <property type="evidence" value="ECO:0007669"/>
    <property type="project" value="UniProtKB-KW"/>
</dbReference>
<evidence type="ECO:0000313" key="11">
    <source>
        <dbReference type="Proteomes" id="UP001605036"/>
    </source>
</evidence>
<protein>
    <recommendedName>
        <fullName evidence="2">GTPase Der</fullName>
    </recommendedName>
    <alternativeName>
        <fullName evidence="7">GTP-binding protein EngA</fullName>
    </alternativeName>
</protein>
<evidence type="ECO:0000256" key="6">
    <source>
        <dbReference type="ARBA" id="ARBA00023134"/>
    </source>
</evidence>
<dbReference type="InterPro" id="IPR005225">
    <property type="entry name" value="Small_GTP-bd"/>
</dbReference>
<dbReference type="CDD" id="cd01894">
    <property type="entry name" value="EngA1"/>
    <property type="match status" value="1"/>
</dbReference>
<evidence type="ECO:0000256" key="4">
    <source>
        <dbReference type="ARBA" id="ARBA00022737"/>
    </source>
</evidence>
<dbReference type="PRINTS" id="PR00326">
    <property type="entry name" value="GTP1OBG"/>
</dbReference>
<keyword evidence="4" id="KW-0677">Repeat</keyword>
<dbReference type="Pfam" id="PF14714">
    <property type="entry name" value="KH_dom-like"/>
    <property type="match status" value="1"/>
</dbReference>
<evidence type="ECO:0000256" key="2">
    <source>
        <dbReference type="ARBA" id="ARBA00020953"/>
    </source>
</evidence>
<dbReference type="SUPFAM" id="SSF52540">
    <property type="entry name" value="P-loop containing nucleoside triphosphate hydrolases"/>
    <property type="match status" value="2"/>
</dbReference>
<keyword evidence="6" id="KW-0342">GTP-binding</keyword>
<evidence type="ECO:0000259" key="8">
    <source>
        <dbReference type="Pfam" id="PF01926"/>
    </source>
</evidence>
<evidence type="ECO:0000256" key="3">
    <source>
        <dbReference type="ARBA" id="ARBA00022517"/>
    </source>
</evidence>
<evidence type="ECO:0000256" key="7">
    <source>
        <dbReference type="ARBA" id="ARBA00032345"/>
    </source>
</evidence>
<name>A0ABD1YQS1_9MARC</name>
<dbReference type="HAMAP" id="MF_00195">
    <property type="entry name" value="GTPase_Der"/>
    <property type="match status" value="1"/>
</dbReference>
<dbReference type="InterPro" id="IPR027417">
    <property type="entry name" value="P-loop_NTPase"/>
</dbReference>
<keyword evidence="5" id="KW-0547">Nucleotide-binding</keyword>
<sequence>MVSRRGAEVSRFIACQSSAKGLVVRNLLTAHRSGKYSGFRFPRITLLPPCFLQFWRPAQREDYQATAGSTVNVENWSALDGRQFSRLANCSFAVHGRAFLHAERSNSSVVEASGLGDSVELYEDDALFHGTVAESSETLNPAPSKQSSRNFKDTLLPKIMIVGRPNVGKSALFNRLTRRREALVYDTPAGHVTRDVREGIAKLAGLRFKILDTAGLETFTEDESILARTAGITATTLRKCHIALFLVDGRAGFHPQDMDVGKWLRKSAPHVKVVIAVNKAEGIHNDSTGRLMAALGEAHQLGFGDPVPISAESGEGMVDLFDSLRPLLEEAQEEIYKNVPEGVEEIKEEDEEANAKTLPLQLAIAGRPNVGKSTLVNALLREERVLTGPEPGLTRDSVTSEFEYSGRKVRLVDTAGWMQRVQVKEGPAALSAMHARKGVMMAHVVALVVDGEEIGNTRSSMRHAEAVLARWVVQEGRGLVVVVNKMDLLAGKENAKIRGDVMKAVPTEIQTILPQVSGVPVVFVSALEKKGGAAIMRNVFECYEKWCTRLTTAQLNRWLRKVMSRHPKNTSGVKYGPKVKFMTQVKARPPTFVVFVSGSGELEETDLRFLASALREDFGLDGIPLRILQRSTKK</sequence>
<dbReference type="InterPro" id="IPR015946">
    <property type="entry name" value="KH_dom-like_a/b"/>
</dbReference>
<dbReference type="CDD" id="cd01895">
    <property type="entry name" value="EngA2"/>
    <property type="match status" value="1"/>
</dbReference>
<dbReference type="EMBL" id="JBHFFA010000003">
    <property type="protein sequence ID" value="KAL2633121.1"/>
    <property type="molecule type" value="Genomic_DNA"/>
</dbReference>
<comment type="similarity">
    <text evidence="1">Belongs to the TRAFAC class TrmE-Era-EngA-EngB-Septin-like GTPase superfamily. EngA (Der) GTPase family.</text>
</comment>
<dbReference type="NCBIfam" id="TIGR00231">
    <property type="entry name" value="small_GTP"/>
    <property type="match status" value="2"/>
</dbReference>
<gene>
    <name evidence="10" type="ORF">R1flu_004600</name>
</gene>
<evidence type="ECO:0000256" key="1">
    <source>
        <dbReference type="ARBA" id="ARBA00008279"/>
    </source>
</evidence>
<dbReference type="PANTHER" id="PTHR43834:SF6">
    <property type="entry name" value="GTPASE DER"/>
    <property type="match status" value="1"/>
</dbReference>